<dbReference type="RefSeq" id="XP_019037472.1">
    <property type="nucleotide sequence ID" value="XM_019183728.1"/>
</dbReference>
<feature type="region of interest" description="Disordered" evidence="1">
    <location>
        <begin position="1"/>
        <end position="49"/>
    </location>
</feature>
<dbReference type="PROSITE" id="PS51205">
    <property type="entry name" value="VPS9"/>
    <property type="match status" value="1"/>
</dbReference>
<name>A0A1E3NYS1_WICAA</name>
<dbReference type="InterPro" id="IPR037191">
    <property type="entry name" value="VPS9_dom_sf"/>
</dbReference>
<dbReference type="EMBL" id="KV454212">
    <property type="protein sequence ID" value="ODQ58265.1"/>
    <property type="molecule type" value="Genomic_DNA"/>
</dbReference>
<dbReference type="GO" id="GO:0016192">
    <property type="term" value="P:vesicle-mediated transport"/>
    <property type="evidence" value="ECO:0007669"/>
    <property type="project" value="InterPro"/>
</dbReference>
<dbReference type="OrthoDB" id="10264848at2759"/>
<feature type="compositionally biased region" description="Polar residues" evidence="1">
    <location>
        <begin position="405"/>
        <end position="416"/>
    </location>
</feature>
<sequence length="472" mass="54858">MFHTPPIDSSFKDESTKESYSDPLHTIINQQPADNNEGNDNDDEGLPQELPPQLNELITIFLKDLKTPKYNKPLTPEQLYSTFQTFYKKFHQRAELFVKGSVYYKKRITRIELQTRNEIASDKKFNKTIELKIRRYIEIAEEQICIELFEKLFNKFPKDIKINSYLIEKLSIIKKIKGIDYNVLLDIAKIEFDQPIIKEISHKFNELNHFTTPCSKLKVLISIHSSINQFLKTQLSNEFVDGDYFLPLLIYLILINEDDVDFYSNFIYIKRFRQDSLLVGESLYCLTNFEAAITFIQHLELLNDGFDYSNLTQHELDFLKLKLSLEIDESIDIHIPSDGHILSNSTDGIKLISSAIDSSFKSMMHRFGSSSIVPTQTNEMIDEVEPSNDGYNPINKLVGVMKWRSNTPTPPDNGTVTNRSRSNTLNRSRSSTLNSTPVDIHKFKNRKFKDLKISELEELFNDYSTLTKWLDK</sequence>
<feature type="domain" description="VPS9" evidence="2">
    <location>
        <begin position="160"/>
        <end position="305"/>
    </location>
</feature>
<feature type="compositionally biased region" description="Low complexity" evidence="1">
    <location>
        <begin position="417"/>
        <end position="433"/>
    </location>
</feature>
<dbReference type="AlphaFoldDB" id="A0A1E3NYS1"/>
<reference evidence="3 4" key="1">
    <citation type="journal article" date="2016" name="Proc. Natl. Acad. Sci. U.S.A.">
        <title>Comparative genomics of biotechnologically important yeasts.</title>
        <authorList>
            <person name="Riley R."/>
            <person name="Haridas S."/>
            <person name="Wolfe K.H."/>
            <person name="Lopes M.R."/>
            <person name="Hittinger C.T."/>
            <person name="Goeker M."/>
            <person name="Salamov A.A."/>
            <person name="Wisecaver J.H."/>
            <person name="Long T.M."/>
            <person name="Calvey C.H."/>
            <person name="Aerts A.L."/>
            <person name="Barry K.W."/>
            <person name="Choi C."/>
            <person name="Clum A."/>
            <person name="Coughlan A.Y."/>
            <person name="Deshpande S."/>
            <person name="Douglass A.P."/>
            <person name="Hanson S.J."/>
            <person name="Klenk H.-P."/>
            <person name="LaButti K.M."/>
            <person name="Lapidus A."/>
            <person name="Lindquist E.A."/>
            <person name="Lipzen A.M."/>
            <person name="Meier-Kolthoff J.P."/>
            <person name="Ohm R.A."/>
            <person name="Otillar R.P."/>
            <person name="Pangilinan J.L."/>
            <person name="Peng Y."/>
            <person name="Rokas A."/>
            <person name="Rosa C.A."/>
            <person name="Scheuner C."/>
            <person name="Sibirny A.A."/>
            <person name="Slot J.C."/>
            <person name="Stielow J.B."/>
            <person name="Sun H."/>
            <person name="Kurtzman C.P."/>
            <person name="Blackwell M."/>
            <person name="Grigoriev I.V."/>
            <person name="Jeffries T.W."/>
        </authorList>
    </citation>
    <scope>NUCLEOTIDE SEQUENCE [LARGE SCALE GENOMIC DNA]</scope>
    <source>
        <strain evidence="4">ATCC 58044 / CBS 1984 / NCYC 433 / NRRL Y-366-8</strain>
    </source>
</reference>
<keyword evidence="4" id="KW-1185">Reference proteome</keyword>
<feature type="region of interest" description="Disordered" evidence="1">
    <location>
        <begin position="405"/>
        <end position="433"/>
    </location>
</feature>
<feature type="compositionally biased region" description="Basic and acidic residues" evidence="1">
    <location>
        <begin position="10"/>
        <end position="20"/>
    </location>
</feature>
<organism evidence="3 4">
    <name type="scientific">Wickerhamomyces anomalus (strain ATCC 58044 / CBS 1984 / NCYC 433 / NRRL Y-366-8)</name>
    <name type="common">Yeast</name>
    <name type="synonym">Hansenula anomala</name>
    <dbReference type="NCBI Taxonomy" id="683960"/>
    <lineage>
        <taxon>Eukaryota</taxon>
        <taxon>Fungi</taxon>
        <taxon>Dikarya</taxon>
        <taxon>Ascomycota</taxon>
        <taxon>Saccharomycotina</taxon>
        <taxon>Saccharomycetes</taxon>
        <taxon>Phaffomycetales</taxon>
        <taxon>Wickerhamomycetaceae</taxon>
        <taxon>Wickerhamomyces</taxon>
    </lineage>
</organism>
<dbReference type="Gene3D" id="1.20.1050.80">
    <property type="entry name" value="VPS9 domain"/>
    <property type="match status" value="1"/>
</dbReference>
<dbReference type="GO" id="GO:0030139">
    <property type="term" value="C:endocytic vesicle"/>
    <property type="evidence" value="ECO:0007669"/>
    <property type="project" value="TreeGrafter"/>
</dbReference>
<gene>
    <name evidence="3" type="ORF">WICANDRAFT_64404</name>
</gene>
<evidence type="ECO:0000313" key="4">
    <source>
        <dbReference type="Proteomes" id="UP000094112"/>
    </source>
</evidence>
<dbReference type="PANTHER" id="PTHR23101">
    <property type="entry name" value="RAB GDP/GTP EXCHANGE FACTOR"/>
    <property type="match status" value="1"/>
</dbReference>
<dbReference type="GeneID" id="30200974"/>
<dbReference type="STRING" id="683960.A0A1E3NYS1"/>
<dbReference type="GO" id="GO:0031267">
    <property type="term" value="F:small GTPase binding"/>
    <property type="evidence" value="ECO:0007669"/>
    <property type="project" value="TreeGrafter"/>
</dbReference>
<evidence type="ECO:0000313" key="3">
    <source>
        <dbReference type="EMBL" id="ODQ58265.1"/>
    </source>
</evidence>
<dbReference type="Proteomes" id="UP000094112">
    <property type="component" value="Unassembled WGS sequence"/>
</dbReference>
<dbReference type="InterPro" id="IPR045046">
    <property type="entry name" value="Vps9-like"/>
</dbReference>
<dbReference type="InterPro" id="IPR003123">
    <property type="entry name" value="VPS9"/>
</dbReference>
<proteinExistence type="predicted"/>
<dbReference type="PANTHER" id="PTHR23101:SF25">
    <property type="entry name" value="GTPASE-ACTIVATING PROTEIN AND VPS9 DOMAIN-CONTAINING PROTEIN 1"/>
    <property type="match status" value="1"/>
</dbReference>
<feature type="compositionally biased region" description="Acidic residues" evidence="1">
    <location>
        <begin position="37"/>
        <end position="46"/>
    </location>
</feature>
<dbReference type="GO" id="GO:0005829">
    <property type="term" value="C:cytosol"/>
    <property type="evidence" value="ECO:0007669"/>
    <property type="project" value="TreeGrafter"/>
</dbReference>
<dbReference type="SUPFAM" id="SSF109993">
    <property type="entry name" value="VPS9 domain"/>
    <property type="match status" value="1"/>
</dbReference>
<protein>
    <recommendedName>
        <fullName evidence="2">VPS9 domain-containing protein</fullName>
    </recommendedName>
</protein>
<evidence type="ECO:0000259" key="2">
    <source>
        <dbReference type="PROSITE" id="PS51205"/>
    </source>
</evidence>
<accession>A0A1E3NYS1</accession>
<dbReference type="GO" id="GO:0005085">
    <property type="term" value="F:guanyl-nucleotide exchange factor activity"/>
    <property type="evidence" value="ECO:0007669"/>
    <property type="project" value="InterPro"/>
</dbReference>
<evidence type="ECO:0000256" key="1">
    <source>
        <dbReference type="SAM" id="MobiDB-lite"/>
    </source>
</evidence>
<dbReference type="SMART" id="SM00167">
    <property type="entry name" value="VPS9"/>
    <property type="match status" value="1"/>
</dbReference>
<dbReference type="Pfam" id="PF02204">
    <property type="entry name" value="VPS9"/>
    <property type="match status" value="1"/>
</dbReference>